<gene>
    <name evidence="7" type="primary">gluQ</name>
    <name evidence="10" type="ORF">A7979_09960</name>
</gene>
<dbReference type="GO" id="GO:0006424">
    <property type="term" value="P:glutamyl-tRNA aminoacylation"/>
    <property type="evidence" value="ECO:0007669"/>
    <property type="project" value="InterPro"/>
</dbReference>
<comment type="function">
    <text evidence="7">Catalyzes the tRNA-independent activation of glutamate in presence of ATP and the subsequent transfer of glutamate onto a tRNA(Asp). Glutamate is transferred on the 2-amino-5-(4,5-dihydroxy-2-cyclopenten-1-yl) moiety of the queuosine in the wobble position of the QUC anticodon.</text>
</comment>
<keyword evidence="2 7" id="KW-0479">Metal-binding</keyword>
<dbReference type="PROSITE" id="PS00178">
    <property type="entry name" value="AA_TRNA_LIGASE_I"/>
    <property type="match status" value="1"/>
</dbReference>
<dbReference type="GO" id="GO:0008270">
    <property type="term" value="F:zinc ion binding"/>
    <property type="evidence" value="ECO:0007669"/>
    <property type="project" value="UniProtKB-UniRule"/>
</dbReference>
<evidence type="ECO:0000313" key="10">
    <source>
        <dbReference type="EMBL" id="ORC24319.1"/>
    </source>
</evidence>
<sequence>MTTFPRSTAVTPCGRYAPSPSGDLHLGNLRTALLAWLMARHAGGRFVLRVEDLDRVKRGAAERQLTDLAALGIDWDGEVLYQSTRLTAYQDAVSQLTQAGLVYECFCTRREIQEASSAPHGAPGAYPGTCRNLTEAERAERRRVRPASLRLKAQVDSWSVTDRFAGTYTDAVDDLVLVRGDGVYAYNLTCVVDDDFQGVTEVVRGDDLLPSAPRQAYLAHLLGLAVPVYAHVPLALGAGGKRLAKRDGAVTYSELTAAGVSTGQLMRMIAASIPLPPLTGAFAGDSGPRLPETATEMLAVFAPERIGRAPWIVLDPLMESTCCL</sequence>
<feature type="binding site" evidence="7">
    <location>
        <begin position="15"/>
        <end position="19"/>
    </location>
    <ligand>
        <name>L-glutamate</name>
        <dbReference type="ChEBI" id="CHEBI:29985"/>
    </ligand>
</feature>
<dbReference type="InterPro" id="IPR049940">
    <property type="entry name" value="GluQ/Sye"/>
</dbReference>
<evidence type="ECO:0000256" key="2">
    <source>
        <dbReference type="ARBA" id="ARBA00022723"/>
    </source>
</evidence>
<proteinExistence type="inferred from homology"/>
<keyword evidence="3 7" id="KW-0547">Nucleotide-binding</keyword>
<evidence type="ECO:0000313" key="11">
    <source>
        <dbReference type="Proteomes" id="UP000192359"/>
    </source>
</evidence>
<keyword evidence="4 7" id="KW-0862">Zinc</keyword>
<feature type="binding site" evidence="7">
    <location>
        <position position="105"/>
    </location>
    <ligand>
        <name>Zn(2+)</name>
        <dbReference type="ChEBI" id="CHEBI:29105"/>
    </ligand>
</feature>
<dbReference type="InterPro" id="IPR022380">
    <property type="entry name" value="Glu-Q_tRNA(Asp)_Synthase"/>
</dbReference>
<evidence type="ECO:0000256" key="7">
    <source>
        <dbReference type="HAMAP-Rule" id="MF_01428"/>
    </source>
</evidence>
<keyword evidence="11" id="KW-1185">Reference proteome</keyword>
<comment type="caution">
    <text evidence="10">The sequence shown here is derived from an EMBL/GenBank/DDBJ whole genome shotgun (WGS) entry which is preliminary data.</text>
</comment>
<keyword evidence="5 7" id="KW-0067">ATP-binding</keyword>
<evidence type="ECO:0000256" key="1">
    <source>
        <dbReference type="ARBA" id="ARBA00022598"/>
    </source>
</evidence>
<dbReference type="PANTHER" id="PTHR43311:SF1">
    <property type="entry name" value="GLUTAMYL-Q TRNA(ASP) SYNTHETASE"/>
    <property type="match status" value="1"/>
</dbReference>
<protein>
    <recommendedName>
        <fullName evidence="7">Glutamyl-Q tRNA(Asp) synthetase</fullName>
        <shortName evidence="7">Glu-Q-RSs</shortName>
        <ecNumber evidence="7">6.1.1.-</ecNumber>
    </recommendedName>
</protein>
<dbReference type="Proteomes" id="UP000192359">
    <property type="component" value="Unassembled WGS sequence"/>
</dbReference>
<feature type="domain" description="Glutamyl/glutaminyl-tRNA synthetase class Ib catalytic" evidence="9">
    <location>
        <begin position="15"/>
        <end position="268"/>
    </location>
</feature>
<accession>A0A1Y1RRN9</accession>
<dbReference type="GO" id="GO:0005829">
    <property type="term" value="C:cytosol"/>
    <property type="evidence" value="ECO:0007669"/>
    <property type="project" value="TreeGrafter"/>
</dbReference>
<evidence type="ECO:0000256" key="3">
    <source>
        <dbReference type="ARBA" id="ARBA00022741"/>
    </source>
</evidence>
<feature type="binding site" evidence="7">
    <location>
        <position position="245"/>
    </location>
    <ligand>
        <name>ATP</name>
        <dbReference type="ChEBI" id="CHEBI:30616"/>
    </ligand>
</feature>
<feature type="binding site" evidence="7">
    <location>
        <position position="107"/>
    </location>
    <ligand>
        <name>Zn(2+)</name>
        <dbReference type="ChEBI" id="CHEBI:29105"/>
    </ligand>
</feature>
<dbReference type="Pfam" id="PF00749">
    <property type="entry name" value="tRNA-synt_1c"/>
    <property type="match status" value="1"/>
</dbReference>
<evidence type="ECO:0000256" key="5">
    <source>
        <dbReference type="ARBA" id="ARBA00022840"/>
    </source>
</evidence>
<dbReference type="NCBIfam" id="TIGR03838">
    <property type="entry name" value="queuosine_YadB"/>
    <property type="match status" value="1"/>
</dbReference>
<evidence type="ECO:0000256" key="4">
    <source>
        <dbReference type="ARBA" id="ARBA00022833"/>
    </source>
</evidence>
<evidence type="ECO:0000259" key="9">
    <source>
        <dbReference type="Pfam" id="PF00749"/>
    </source>
</evidence>
<reference evidence="10 11" key="1">
    <citation type="submission" date="2016-05" db="EMBL/GenBank/DDBJ databases">
        <title>Draft genome sequence of a porcine commensal Rothia nasimurium.</title>
        <authorList>
            <person name="Gaiser R.A."/>
            <person name="Van Baarlen P."/>
            <person name="Wells J.M."/>
        </authorList>
    </citation>
    <scope>NUCLEOTIDE SEQUENCE [LARGE SCALE GENOMIC DNA]</scope>
    <source>
        <strain evidence="10 11">PT-32</strain>
    </source>
</reference>
<feature type="short sequence motif" description="'HIGH' region" evidence="7">
    <location>
        <begin position="18"/>
        <end position="28"/>
    </location>
</feature>
<dbReference type="PRINTS" id="PR00987">
    <property type="entry name" value="TRNASYNTHGLU"/>
</dbReference>
<feature type="binding site" evidence="7">
    <location>
        <position position="130"/>
    </location>
    <ligand>
        <name>Zn(2+)</name>
        <dbReference type="ChEBI" id="CHEBI:29105"/>
    </ligand>
</feature>
<dbReference type="GO" id="GO:0004818">
    <property type="term" value="F:glutamate-tRNA ligase activity"/>
    <property type="evidence" value="ECO:0007669"/>
    <property type="project" value="TreeGrafter"/>
</dbReference>
<dbReference type="Gene3D" id="3.40.50.620">
    <property type="entry name" value="HUPs"/>
    <property type="match status" value="1"/>
</dbReference>
<dbReference type="InterPro" id="IPR020058">
    <property type="entry name" value="Glu/Gln-tRNA-synth_Ib_cat-dom"/>
</dbReference>
<evidence type="ECO:0000256" key="6">
    <source>
        <dbReference type="ARBA" id="ARBA00023146"/>
    </source>
</evidence>
<name>A0A1Y1RRN9_9MICC</name>
<evidence type="ECO:0000256" key="8">
    <source>
        <dbReference type="RuleBase" id="RU363037"/>
    </source>
</evidence>
<organism evidence="10 11">
    <name type="scientific">Rothia nasimurium</name>
    <dbReference type="NCBI Taxonomy" id="85336"/>
    <lineage>
        <taxon>Bacteria</taxon>
        <taxon>Bacillati</taxon>
        <taxon>Actinomycetota</taxon>
        <taxon>Actinomycetes</taxon>
        <taxon>Micrococcales</taxon>
        <taxon>Micrococcaceae</taxon>
        <taxon>Rothia</taxon>
    </lineage>
</organism>
<dbReference type="SUPFAM" id="SSF52374">
    <property type="entry name" value="Nucleotidylyl transferase"/>
    <property type="match status" value="1"/>
</dbReference>
<feature type="binding site" evidence="7">
    <location>
        <position position="51"/>
    </location>
    <ligand>
        <name>L-glutamate</name>
        <dbReference type="ChEBI" id="CHEBI:29985"/>
    </ligand>
</feature>
<dbReference type="GO" id="GO:0006400">
    <property type="term" value="P:tRNA modification"/>
    <property type="evidence" value="ECO:0007669"/>
    <property type="project" value="InterPro"/>
</dbReference>
<keyword evidence="1 7" id="KW-0436">Ligase</keyword>
<feature type="short sequence motif" description="'KMSKS' region" evidence="7">
    <location>
        <begin position="242"/>
        <end position="246"/>
    </location>
</feature>
<dbReference type="NCBIfam" id="NF004314">
    <property type="entry name" value="PRK05710.1-3"/>
    <property type="match status" value="1"/>
</dbReference>
<dbReference type="GO" id="GO:0005524">
    <property type="term" value="F:ATP binding"/>
    <property type="evidence" value="ECO:0007669"/>
    <property type="project" value="UniProtKB-KW"/>
</dbReference>
<dbReference type="InterPro" id="IPR014729">
    <property type="entry name" value="Rossmann-like_a/b/a_fold"/>
</dbReference>
<feature type="binding site" evidence="7">
    <location>
        <position position="126"/>
    </location>
    <ligand>
        <name>Zn(2+)</name>
        <dbReference type="ChEBI" id="CHEBI:29105"/>
    </ligand>
</feature>
<comment type="similarity">
    <text evidence="7">Belongs to the class-I aminoacyl-tRNA synthetase family. GluQ subfamily.</text>
</comment>
<dbReference type="EMBL" id="LXWF01000005">
    <property type="protein sequence ID" value="ORC24319.1"/>
    <property type="molecule type" value="Genomic_DNA"/>
</dbReference>
<dbReference type="NCBIfam" id="NF004315">
    <property type="entry name" value="PRK05710.1-4"/>
    <property type="match status" value="1"/>
</dbReference>
<comment type="cofactor">
    <cofactor evidence="7">
        <name>Zn(2+)</name>
        <dbReference type="ChEBI" id="CHEBI:29105"/>
    </cofactor>
    <text evidence="7">Binds 1 zinc ion per subunit.</text>
</comment>
<keyword evidence="8" id="KW-0648">Protein biosynthesis</keyword>
<dbReference type="RefSeq" id="WP_083090791.1">
    <property type="nucleotide sequence ID" value="NZ_LXWF01000005.1"/>
</dbReference>
<feature type="binding site" evidence="7">
    <location>
        <position position="186"/>
    </location>
    <ligand>
        <name>L-glutamate</name>
        <dbReference type="ChEBI" id="CHEBI:29985"/>
    </ligand>
</feature>
<dbReference type="PANTHER" id="PTHR43311">
    <property type="entry name" value="GLUTAMATE--TRNA LIGASE"/>
    <property type="match status" value="1"/>
</dbReference>
<dbReference type="InterPro" id="IPR001412">
    <property type="entry name" value="aa-tRNA-synth_I_CS"/>
</dbReference>
<dbReference type="InterPro" id="IPR000924">
    <property type="entry name" value="Glu/Gln-tRNA-synth"/>
</dbReference>
<keyword evidence="6 7" id="KW-0030">Aminoacyl-tRNA synthetase</keyword>
<dbReference type="HAMAP" id="MF_01428">
    <property type="entry name" value="Glu_Q_tRNA_synth"/>
    <property type="match status" value="1"/>
</dbReference>
<feature type="binding site" evidence="7">
    <location>
        <position position="204"/>
    </location>
    <ligand>
        <name>L-glutamate</name>
        <dbReference type="ChEBI" id="CHEBI:29985"/>
    </ligand>
</feature>
<dbReference type="AlphaFoldDB" id="A0A1Y1RRN9"/>
<dbReference type="OrthoDB" id="9807503at2"/>
<dbReference type="EC" id="6.1.1.-" evidence="7"/>